<dbReference type="OrthoDB" id="9810101at2"/>
<dbReference type="InterPro" id="IPR036412">
    <property type="entry name" value="HAD-like_sf"/>
</dbReference>
<dbReference type="Pfam" id="PF08282">
    <property type="entry name" value="Hydrolase_3"/>
    <property type="match status" value="1"/>
</dbReference>
<dbReference type="NCBIfam" id="TIGR01484">
    <property type="entry name" value="HAD-SF-IIB"/>
    <property type="match status" value="1"/>
</dbReference>
<dbReference type="InterPro" id="IPR000150">
    <property type="entry name" value="Cof"/>
</dbReference>
<sequence>MERAILFFDIDGTVLSEVTKEIPQSAIEAMEKARAEGHLLFINTGRTICSIPTEVRKFQFDGYLCGCGTYLTEHDEVLLKSSIEKQRGIELLRKAKECNLGVIAEGQEDCYFPGHISRFDRLESTRRYFASRGIGIEQSLESERFEYDKLFVYVDDKSDFDSFREYLGDDMEALDRGGKAYEVIQKGFSKATACQFIMEKYDMDASHAYVFGDSSNDLAMFEYAEHAIAMGRHDSVLDPYAEFVTKTVENDGIAYAMKHYGLI</sequence>
<keyword evidence="1" id="KW-0413">Isomerase</keyword>
<evidence type="ECO:0000313" key="1">
    <source>
        <dbReference type="EMBL" id="CUQ86516.1"/>
    </source>
</evidence>
<dbReference type="NCBIfam" id="TIGR00099">
    <property type="entry name" value="Cof-subfamily"/>
    <property type="match status" value="1"/>
</dbReference>
<gene>
    <name evidence="1" type="ORF">ERS852502_01368</name>
</gene>
<dbReference type="Gene3D" id="3.30.1240.10">
    <property type="match status" value="1"/>
</dbReference>
<dbReference type="AlphaFoldDB" id="A0A174ZQW3"/>
<dbReference type="GO" id="GO:0000287">
    <property type="term" value="F:magnesium ion binding"/>
    <property type="evidence" value="ECO:0007669"/>
    <property type="project" value="TreeGrafter"/>
</dbReference>
<dbReference type="RefSeq" id="WP_055172090.1">
    <property type="nucleotide sequence ID" value="NZ_CZBX01000005.1"/>
</dbReference>
<proteinExistence type="predicted"/>
<dbReference type="EMBL" id="CZBX01000005">
    <property type="protein sequence ID" value="CUQ86516.1"/>
    <property type="molecule type" value="Genomic_DNA"/>
</dbReference>
<reference evidence="1 2" key="1">
    <citation type="submission" date="2015-09" db="EMBL/GenBank/DDBJ databases">
        <authorList>
            <consortium name="Pathogen Informatics"/>
        </authorList>
    </citation>
    <scope>NUCLEOTIDE SEQUENCE [LARGE SCALE GENOMIC DNA]</scope>
    <source>
        <strain evidence="1 2">2789STDY5834889</strain>
    </source>
</reference>
<dbReference type="GO" id="GO:0016791">
    <property type="term" value="F:phosphatase activity"/>
    <property type="evidence" value="ECO:0007669"/>
    <property type="project" value="TreeGrafter"/>
</dbReference>
<dbReference type="SUPFAM" id="SSF56784">
    <property type="entry name" value="HAD-like"/>
    <property type="match status" value="1"/>
</dbReference>
<dbReference type="Proteomes" id="UP000078383">
    <property type="component" value="Unassembled WGS sequence"/>
</dbReference>
<dbReference type="InterPro" id="IPR023214">
    <property type="entry name" value="HAD_sf"/>
</dbReference>
<organism evidence="1 2">
    <name type="scientific">[Ruminococcus] torques</name>
    <dbReference type="NCBI Taxonomy" id="33039"/>
    <lineage>
        <taxon>Bacteria</taxon>
        <taxon>Bacillati</taxon>
        <taxon>Bacillota</taxon>
        <taxon>Clostridia</taxon>
        <taxon>Lachnospirales</taxon>
        <taxon>Lachnospiraceae</taxon>
        <taxon>Mediterraneibacter</taxon>
    </lineage>
</organism>
<dbReference type="InterPro" id="IPR006379">
    <property type="entry name" value="HAD-SF_hydro_IIB"/>
</dbReference>
<dbReference type="Gene3D" id="3.40.50.1000">
    <property type="entry name" value="HAD superfamily/HAD-like"/>
    <property type="match status" value="1"/>
</dbReference>
<dbReference type="PANTHER" id="PTHR10000:SF25">
    <property type="entry name" value="PHOSPHATASE YKRA-RELATED"/>
    <property type="match status" value="1"/>
</dbReference>
<accession>A0A174ZQW3</accession>
<dbReference type="GO" id="GO:0016853">
    <property type="term" value="F:isomerase activity"/>
    <property type="evidence" value="ECO:0007669"/>
    <property type="project" value="UniProtKB-KW"/>
</dbReference>
<dbReference type="PANTHER" id="PTHR10000">
    <property type="entry name" value="PHOSPHOSERINE PHOSPHATASE"/>
    <property type="match status" value="1"/>
</dbReference>
<dbReference type="SFLD" id="SFLDG01140">
    <property type="entry name" value="C2.B:_Phosphomannomutase_and_P"/>
    <property type="match status" value="1"/>
</dbReference>
<dbReference type="GO" id="GO:0005829">
    <property type="term" value="C:cytosol"/>
    <property type="evidence" value="ECO:0007669"/>
    <property type="project" value="TreeGrafter"/>
</dbReference>
<name>A0A174ZQW3_9FIRM</name>
<dbReference type="SFLD" id="SFLDS00003">
    <property type="entry name" value="Haloacid_Dehalogenase"/>
    <property type="match status" value="1"/>
</dbReference>
<protein>
    <submittedName>
        <fullName evidence="1">Putative bifunctional phosphatase/peptidyl-prolyl cis-trans isomerase</fullName>
    </submittedName>
</protein>
<dbReference type="PROSITE" id="PS01228">
    <property type="entry name" value="COF_1"/>
    <property type="match status" value="1"/>
</dbReference>
<evidence type="ECO:0000313" key="2">
    <source>
        <dbReference type="Proteomes" id="UP000078383"/>
    </source>
</evidence>